<reference evidence="10 11" key="1">
    <citation type="journal article" date="2011" name="Stand. Genomic Sci.">
        <title>Complete genome sequence of Rhodospirillum rubrum type strain (S1).</title>
        <authorList>
            <person name="Munk A.C."/>
            <person name="Copeland A."/>
            <person name="Lucas S."/>
            <person name="Lapidus A."/>
            <person name="Del Rio T.G."/>
            <person name="Barry K."/>
            <person name="Detter J.C."/>
            <person name="Hammon N."/>
            <person name="Israni S."/>
            <person name="Pitluck S."/>
            <person name="Brettin T."/>
            <person name="Bruce D."/>
            <person name="Han C."/>
            <person name="Tapia R."/>
            <person name="Gilna P."/>
            <person name="Schmutz J."/>
            <person name="Larimer F."/>
            <person name="Land M."/>
            <person name="Kyrpides N.C."/>
            <person name="Mavromatis K."/>
            <person name="Richardson P."/>
            <person name="Rohde M."/>
            <person name="Goker M."/>
            <person name="Klenk H.P."/>
            <person name="Zhang Y."/>
            <person name="Roberts G.P."/>
            <person name="Reslewic S."/>
            <person name="Schwartz D.C."/>
        </authorList>
    </citation>
    <scope>NUCLEOTIDE SEQUENCE [LARGE SCALE GENOMIC DNA]</scope>
    <source>
        <strain evidence="11">ATCC 11170 / ATH 1.1.1 / DSM 467 / LMG 4362 / NCIMB 8255 / S1</strain>
    </source>
</reference>
<dbReference type="Gene3D" id="1.20.120.1780">
    <property type="entry name" value="UbiA prenyltransferase"/>
    <property type="match status" value="1"/>
</dbReference>
<comment type="pathway">
    <text evidence="8">Quinol/quinone metabolism; menaquinone biosynthesis; menaquinol from 1,4-dihydroxy-2-naphthoate: step 1/2.</text>
</comment>
<dbReference type="Proteomes" id="UP000001929">
    <property type="component" value="Chromosome"/>
</dbReference>
<name>Q2RNW3_RHORT</name>
<dbReference type="PhylomeDB" id="Q2RNW3"/>
<dbReference type="UniPathway" id="UPA00079">
    <property type="reaction ID" value="UER00168"/>
</dbReference>
<dbReference type="EMBL" id="CP000230">
    <property type="protein sequence ID" value="ABC24182.1"/>
    <property type="molecule type" value="Genomic_DNA"/>
</dbReference>
<keyword evidence="2 8" id="KW-0474">Menaquinone biosynthesis</keyword>
<proteinExistence type="inferred from homology"/>
<protein>
    <recommendedName>
        <fullName evidence="8 9">1,4-dihydroxy-2-naphthoate octaprenyltransferase</fullName>
        <shortName evidence="8">DHNA-octaprenyltransferase</shortName>
        <ecNumber evidence="8 9">2.5.1.74</ecNumber>
    </recommendedName>
</protein>
<feature type="transmembrane region" description="Helical" evidence="8">
    <location>
        <begin position="54"/>
        <end position="75"/>
    </location>
</feature>
<dbReference type="Pfam" id="PF01040">
    <property type="entry name" value="UbiA"/>
    <property type="match status" value="1"/>
</dbReference>
<keyword evidence="7 8" id="KW-0472">Membrane</keyword>
<dbReference type="CDD" id="cd13962">
    <property type="entry name" value="PT_UbiA_UBIAD1"/>
    <property type="match status" value="1"/>
</dbReference>
<dbReference type="GO" id="GO:0005886">
    <property type="term" value="C:plasma membrane"/>
    <property type="evidence" value="ECO:0007669"/>
    <property type="project" value="UniProtKB-SubCell"/>
</dbReference>
<dbReference type="Gene3D" id="1.10.357.140">
    <property type="entry name" value="UbiA prenyltransferase"/>
    <property type="match status" value="1"/>
</dbReference>
<dbReference type="NCBIfam" id="TIGR00751">
    <property type="entry name" value="menA"/>
    <property type="match status" value="1"/>
</dbReference>
<comment type="similarity">
    <text evidence="8">Belongs to the MenA family. Type 1 subfamily.</text>
</comment>
<gene>
    <name evidence="8" type="primary">menA</name>
    <name evidence="10" type="ordered locus">Rru_A3388</name>
</gene>
<evidence type="ECO:0000256" key="3">
    <source>
        <dbReference type="ARBA" id="ARBA00022475"/>
    </source>
</evidence>
<dbReference type="EnsemblBacteria" id="ABC24182">
    <property type="protein sequence ID" value="ABC24182"/>
    <property type="gene ID" value="Rru_A3388"/>
</dbReference>
<comment type="subcellular location">
    <subcellularLocation>
        <location evidence="8">Cell inner membrane</location>
        <topology evidence="8">Multi-pass membrane protein</topology>
    </subcellularLocation>
    <subcellularLocation>
        <location evidence="1">Membrane</location>
        <topology evidence="1">Multi-pass membrane protein</topology>
    </subcellularLocation>
</comment>
<dbReference type="InterPro" id="IPR026046">
    <property type="entry name" value="UBIAD1"/>
</dbReference>
<feature type="transmembrane region" description="Helical" evidence="8">
    <location>
        <begin position="155"/>
        <end position="174"/>
    </location>
</feature>
<keyword evidence="3 8" id="KW-1003">Cell membrane</keyword>
<evidence type="ECO:0000256" key="2">
    <source>
        <dbReference type="ARBA" id="ARBA00022428"/>
    </source>
</evidence>
<dbReference type="PANTHER" id="PTHR13929">
    <property type="entry name" value="1,4-DIHYDROXY-2-NAPHTHOATE OCTAPRENYLTRANSFERASE"/>
    <property type="match status" value="1"/>
</dbReference>
<dbReference type="InterPro" id="IPR004657">
    <property type="entry name" value="MenA"/>
</dbReference>
<dbReference type="PANTHER" id="PTHR13929:SF0">
    <property type="entry name" value="UBIA PRENYLTRANSFERASE DOMAIN-CONTAINING PROTEIN 1"/>
    <property type="match status" value="1"/>
</dbReference>
<dbReference type="KEGG" id="rru:Rru_A3388"/>
<dbReference type="HOGENOM" id="CLU_043611_1_2_5"/>
<comment type="caution">
    <text evidence="8">Lacks conserved residue(s) required for the propagation of feature annotation.</text>
</comment>
<evidence type="ECO:0000313" key="10">
    <source>
        <dbReference type="EMBL" id="ABC24182.1"/>
    </source>
</evidence>
<comment type="catalytic activity">
    <reaction evidence="8">
        <text>an all-trans-polyprenyl diphosphate + 1,4-dihydroxy-2-naphthoate + H(+) = a 2-demethylmenaquinol + CO2 + diphosphate</text>
        <dbReference type="Rhea" id="RHEA:26478"/>
        <dbReference type="Rhea" id="RHEA-COMP:9563"/>
        <dbReference type="Rhea" id="RHEA-COMP:9564"/>
        <dbReference type="ChEBI" id="CHEBI:11173"/>
        <dbReference type="ChEBI" id="CHEBI:15378"/>
        <dbReference type="ChEBI" id="CHEBI:16526"/>
        <dbReference type="ChEBI" id="CHEBI:33019"/>
        <dbReference type="ChEBI" id="CHEBI:55437"/>
        <dbReference type="ChEBI" id="CHEBI:58914"/>
        <dbReference type="EC" id="2.5.1.74"/>
    </reaction>
</comment>
<dbReference type="HAMAP" id="MF_01937">
    <property type="entry name" value="MenA_1"/>
    <property type="match status" value="1"/>
</dbReference>
<evidence type="ECO:0000256" key="9">
    <source>
        <dbReference type="NCBIfam" id="TIGR00751"/>
    </source>
</evidence>
<sequence>MKDDRPPPTPQRPPSPLVWWAAARPRTLGLSLAPVLVGAALAWAQTASLRLDAALIAGLAAMAIQIGTNLFNDAADFLNGTDRAGRIGPPRVTQRGWLSAAAVRRAAFAAFLLAALGGIYLVGLGGPPILGIGLLALLAGYGYSDGPWPISRGPWGEVMVIAFFGIAAVAGTAFLCGGGWSLPAVILGAVLGLPAAGVLLVNNTRDHDDDRLAGRRTLAIRLGPGKARTLYAGMLGLAFALLVTLGFVAPPMAGALLGLTCLPLAWRAARRFAQATTAADFADCLGRTAGLETALALTIGLGLAMLS</sequence>
<keyword evidence="11" id="KW-1185">Reference proteome</keyword>
<dbReference type="STRING" id="269796.Rru_A3388"/>
<dbReference type="InterPro" id="IPR044878">
    <property type="entry name" value="UbiA_sf"/>
</dbReference>
<dbReference type="EC" id="2.5.1.74" evidence="8 9"/>
<keyword evidence="4 8" id="KW-0808">Transferase</keyword>
<evidence type="ECO:0000256" key="7">
    <source>
        <dbReference type="ARBA" id="ARBA00023136"/>
    </source>
</evidence>
<dbReference type="RefSeq" id="WP_011391135.1">
    <property type="nucleotide sequence ID" value="NC_007643.1"/>
</dbReference>
<evidence type="ECO:0000256" key="1">
    <source>
        <dbReference type="ARBA" id="ARBA00004141"/>
    </source>
</evidence>
<organism evidence="10 11">
    <name type="scientific">Rhodospirillum rubrum (strain ATCC 11170 / ATH 1.1.1 / DSM 467 / LMG 4362 / NCIMB 8255 / S1)</name>
    <dbReference type="NCBI Taxonomy" id="269796"/>
    <lineage>
        <taxon>Bacteria</taxon>
        <taxon>Pseudomonadati</taxon>
        <taxon>Pseudomonadota</taxon>
        <taxon>Alphaproteobacteria</taxon>
        <taxon>Rhodospirillales</taxon>
        <taxon>Rhodospirillaceae</taxon>
        <taxon>Rhodospirillum</taxon>
    </lineage>
</organism>
<dbReference type="GO" id="GO:0009234">
    <property type="term" value="P:menaquinone biosynthetic process"/>
    <property type="evidence" value="ECO:0007669"/>
    <property type="project" value="UniProtKB-UniRule"/>
</dbReference>
<dbReference type="GO" id="GO:0042371">
    <property type="term" value="P:vitamin K biosynthetic process"/>
    <property type="evidence" value="ECO:0007669"/>
    <property type="project" value="TreeGrafter"/>
</dbReference>
<keyword evidence="5 8" id="KW-0812">Transmembrane</keyword>
<dbReference type="PATRIC" id="fig|269796.9.peg.3504"/>
<comment type="function">
    <text evidence="8">Conversion of 1,4-dihydroxy-2-naphthoate (DHNA) to demethylmenaquinone (DMK).</text>
</comment>
<evidence type="ECO:0000256" key="5">
    <source>
        <dbReference type="ARBA" id="ARBA00022692"/>
    </source>
</evidence>
<feature type="transmembrane region" description="Helical" evidence="8">
    <location>
        <begin position="126"/>
        <end position="143"/>
    </location>
</feature>
<evidence type="ECO:0000256" key="6">
    <source>
        <dbReference type="ARBA" id="ARBA00022989"/>
    </source>
</evidence>
<dbReference type="AlphaFoldDB" id="Q2RNW3"/>
<dbReference type="GO" id="GO:0046428">
    <property type="term" value="F:1,4-dihydroxy-2-naphthoate polyprenyltransferase activity"/>
    <property type="evidence" value="ECO:0007669"/>
    <property type="project" value="UniProtKB-UniRule"/>
</dbReference>
<dbReference type="PIRSF" id="PIRSF005355">
    <property type="entry name" value="UBIAD1"/>
    <property type="match status" value="1"/>
</dbReference>
<accession>Q2RNW3</accession>
<feature type="transmembrane region" description="Helical" evidence="8">
    <location>
        <begin position="180"/>
        <end position="201"/>
    </location>
</feature>
<dbReference type="InterPro" id="IPR000537">
    <property type="entry name" value="UbiA_prenyltransferase"/>
</dbReference>
<evidence type="ECO:0000313" key="11">
    <source>
        <dbReference type="Proteomes" id="UP000001929"/>
    </source>
</evidence>
<evidence type="ECO:0000256" key="4">
    <source>
        <dbReference type="ARBA" id="ARBA00022679"/>
    </source>
</evidence>
<evidence type="ECO:0000256" key="8">
    <source>
        <dbReference type="HAMAP-Rule" id="MF_01937"/>
    </source>
</evidence>
<dbReference type="eggNOG" id="COG1575">
    <property type="taxonomic scope" value="Bacteria"/>
</dbReference>
<keyword evidence="6 8" id="KW-1133">Transmembrane helix</keyword>
<keyword evidence="8" id="KW-0997">Cell inner membrane</keyword>
<feature type="transmembrane region" description="Helical" evidence="8">
    <location>
        <begin position="230"/>
        <end position="249"/>
    </location>
</feature>